<evidence type="ECO:0000256" key="1">
    <source>
        <dbReference type="ARBA" id="ARBA00022679"/>
    </source>
</evidence>
<name>A0A1F6BMG8_9BACT</name>
<evidence type="ECO:0008006" key="7">
    <source>
        <dbReference type="Google" id="ProtNLM"/>
    </source>
</evidence>
<dbReference type="EMBL" id="MFKI01000027">
    <property type="protein sequence ID" value="OGG38125.1"/>
    <property type="molecule type" value="Genomic_DNA"/>
</dbReference>
<gene>
    <name evidence="5" type="ORF">A2127_00825</name>
</gene>
<keyword evidence="1" id="KW-0808">Transferase</keyword>
<evidence type="ECO:0000256" key="3">
    <source>
        <dbReference type="ARBA" id="ARBA00022741"/>
    </source>
</evidence>
<keyword evidence="3" id="KW-0547">Nucleotide-binding</keyword>
<evidence type="ECO:0000313" key="6">
    <source>
        <dbReference type="Proteomes" id="UP000179324"/>
    </source>
</evidence>
<dbReference type="AlphaFoldDB" id="A0A1F6BMG8"/>
<comment type="caution">
    <text evidence="5">The sequence shown here is derived from an EMBL/GenBank/DDBJ whole genome shotgun (WGS) entry which is preliminary data.</text>
</comment>
<keyword evidence="4" id="KW-0418">Kinase</keyword>
<dbReference type="GO" id="GO:0005524">
    <property type="term" value="F:ATP binding"/>
    <property type="evidence" value="ECO:0007669"/>
    <property type="project" value="InterPro"/>
</dbReference>
<organism evidence="5 6">
    <name type="scientific">Candidatus Jorgensenbacteria bacterium GWC1_48_12</name>
    <dbReference type="NCBI Taxonomy" id="1798469"/>
    <lineage>
        <taxon>Bacteria</taxon>
        <taxon>Candidatus Joergenseniibacteriota</taxon>
    </lineage>
</organism>
<reference evidence="5 6" key="1">
    <citation type="journal article" date="2016" name="Nat. Commun.">
        <title>Thousands of microbial genomes shed light on interconnected biogeochemical processes in an aquifer system.</title>
        <authorList>
            <person name="Anantharaman K."/>
            <person name="Brown C.T."/>
            <person name="Hug L.A."/>
            <person name="Sharon I."/>
            <person name="Castelle C.J."/>
            <person name="Probst A.J."/>
            <person name="Thomas B.C."/>
            <person name="Singh A."/>
            <person name="Wilkins M.J."/>
            <person name="Karaoz U."/>
            <person name="Brodie E.L."/>
            <person name="Williams K.H."/>
            <person name="Hubbard S.S."/>
            <person name="Banfield J.F."/>
        </authorList>
    </citation>
    <scope>NUCLEOTIDE SEQUENCE [LARGE SCALE GENOMIC DNA]</scope>
</reference>
<dbReference type="GO" id="GO:0019205">
    <property type="term" value="F:nucleobase-containing compound kinase activity"/>
    <property type="evidence" value="ECO:0007669"/>
    <property type="project" value="InterPro"/>
</dbReference>
<dbReference type="PROSITE" id="PS00113">
    <property type="entry name" value="ADENYLATE_KINASE"/>
    <property type="match status" value="1"/>
</dbReference>
<proteinExistence type="predicted"/>
<evidence type="ECO:0000313" key="5">
    <source>
        <dbReference type="EMBL" id="OGG38125.1"/>
    </source>
</evidence>
<sequence length="358" mass="40986">MKDLKFPVSKTKIEGLNRKFDLGDVGERKEYFEAKAGEEIKKIRDYLESGKTFIAYLVGIKNSGKGTYSKLFMEAIGGDKVRHLSVGDLVRDVHVRLEEGGKRREEVLEFLHKNYRGVNSVEELEKAILGRSTTNLVTSELVVTLIKFEISQYTRKAIFIDGFPRAKDQINYSLFLRELVGYRDDPDFLVFIDVPENIVDERIKYRVVCPRCKVPRNTRLLATKFVGYDEDKKEFYLMCDNPDCGKARMVAKEGDALGIEPIRERLETDKEIFRHLLDVRGIPQVYLKNSIPADKAADYVDDYEITPAYHYERGGNGEIKVIEKPWVVKDDDGIPSYSLFSAPVVVALLRQVAKVLNL</sequence>
<accession>A0A1F6BMG8</accession>
<keyword evidence="2" id="KW-0545">Nucleotide biosynthesis</keyword>
<dbReference type="SUPFAM" id="SSF52540">
    <property type="entry name" value="P-loop containing nucleoside triphosphate hydrolases"/>
    <property type="match status" value="1"/>
</dbReference>
<evidence type="ECO:0000256" key="2">
    <source>
        <dbReference type="ARBA" id="ARBA00022727"/>
    </source>
</evidence>
<dbReference type="InterPro" id="IPR000850">
    <property type="entry name" value="Adenylat/UMP-CMP_kin"/>
</dbReference>
<evidence type="ECO:0000256" key="4">
    <source>
        <dbReference type="ARBA" id="ARBA00022777"/>
    </source>
</evidence>
<dbReference type="InterPro" id="IPR027417">
    <property type="entry name" value="P-loop_NTPase"/>
</dbReference>
<dbReference type="GO" id="GO:0009165">
    <property type="term" value="P:nucleotide biosynthetic process"/>
    <property type="evidence" value="ECO:0007669"/>
    <property type="project" value="UniProtKB-KW"/>
</dbReference>
<dbReference type="Proteomes" id="UP000179324">
    <property type="component" value="Unassembled WGS sequence"/>
</dbReference>
<protein>
    <recommendedName>
        <fullName evidence="7">Adenylate kinase</fullName>
    </recommendedName>
</protein>
<dbReference type="InterPro" id="IPR033690">
    <property type="entry name" value="Adenylat_kinase_CS"/>
</dbReference>
<dbReference type="PANTHER" id="PTHR23359">
    <property type="entry name" value="NUCLEOTIDE KINASE"/>
    <property type="match status" value="1"/>
</dbReference>
<dbReference type="Gene3D" id="3.40.50.300">
    <property type="entry name" value="P-loop containing nucleotide triphosphate hydrolases"/>
    <property type="match status" value="1"/>
</dbReference>
<dbReference type="Pfam" id="PF00406">
    <property type="entry name" value="ADK"/>
    <property type="match status" value="1"/>
</dbReference>